<evidence type="ECO:0000313" key="2">
    <source>
        <dbReference type="EMBL" id="VDN58031.1"/>
    </source>
</evidence>
<sequence length="259" mass="30460">MMVNDLVKLQRLDKRLKTLLKAQFYSVGTTQTNNFTSKMEPSKYSQTDQNSVEIMKIDAQTQIDFVNGLEDEKEKIITLYDLKMRTLKKHLKNEIRKLTNEQGKYVDEIRNNHKKMENYEEKIRQLKAEIEDLNDKLEKNSKDANVTKGDLIKLQTENRILIDDNKALQKVYQERLMLHEKCIKDRSVISELQKKLKKNEEIQLTVLDEFKKLEEERDNLLTVLNEGILRTEKSNKAKTQLLFNEIAEAEAELAKIDIS</sequence>
<evidence type="ECO:0000313" key="4">
    <source>
        <dbReference type="Proteomes" id="UP000274756"/>
    </source>
</evidence>
<dbReference type="WBParaSite" id="DME_0000412101-mRNA-1">
    <property type="protein sequence ID" value="DME_0000412101-mRNA-1"/>
    <property type="gene ID" value="DME_0000412101"/>
</dbReference>
<keyword evidence="1" id="KW-0175">Coiled coil</keyword>
<reference evidence="2 4" key="2">
    <citation type="submission" date="2018-11" db="EMBL/GenBank/DDBJ databases">
        <authorList>
            <consortium name="Pathogen Informatics"/>
        </authorList>
    </citation>
    <scope>NUCLEOTIDE SEQUENCE [LARGE SCALE GENOMIC DNA]</scope>
</reference>
<proteinExistence type="predicted"/>
<dbReference type="EMBL" id="UYYG01001165">
    <property type="protein sequence ID" value="VDN58031.1"/>
    <property type="molecule type" value="Genomic_DNA"/>
</dbReference>
<dbReference type="Proteomes" id="UP000274756">
    <property type="component" value="Unassembled WGS sequence"/>
</dbReference>
<organism evidence="3 5">
    <name type="scientific">Dracunculus medinensis</name>
    <name type="common">Guinea worm</name>
    <dbReference type="NCBI Taxonomy" id="318479"/>
    <lineage>
        <taxon>Eukaryota</taxon>
        <taxon>Metazoa</taxon>
        <taxon>Ecdysozoa</taxon>
        <taxon>Nematoda</taxon>
        <taxon>Chromadorea</taxon>
        <taxon>Rhabditida</taxon>
        <taxon>Spirurina</taxon>
        <taxon>Dracunculoidea</taxon>
        <taxon>Dracunculidae</taxon>
        <taxon>Dracunculus</taxon>
    </lineage>
</organism>
<evidence type="ECO:0000256" key="1">
    <source>
        <dbReference type="SAM" id="Coils"/>
    </source>
</evidence>
<dbReference type="OrthoDB" id="5852617at2759"/>
<keyword evidence="4" id="KW-1185">Reference proteome</keyword>
<name>A0A0N4UAE8_DRAME</name>
<dbReference type="AlphaFoldDB" id="A0A0N4UAE8"/>
<dbReference type="STRING" id="318479.A0A0N4UAE8"/>
<dbReference type="Proteomes" id="UP000038040">
    <property type="component" value="Unplaced"/>
</dbReference>
<reference evidence="5" key="1">
    <citation type="submission" date="2017-02" db="UniProtKB">
        <authorList>
            <consortium name="WormBaseParasite"/>
        </authorList>
    </citation>
    <scope>IDENTIFICATION</scope>
</reference>
<evidence type="ECO:0000313" key="3">
    <source>
        <dbReference type="Proteomes" id="UP000038040"/>
    </source>
</evidence>
<protein>
    <submittedName>
        <fullName evidence="2 5">Uncharacterized protein</fullName>
    </submittedName>
</protein>
<accession>A0A0N4UAE8</accession>
<feature type="coiled-coil region" evidence="1">
    <location>
        <begin position="88"/>
        <end position="147"/>
    </location>
</feature>
<gene>
    <name evidence="2" type="ORF">DME_LOCUS8004</name>
</gene>
<evidence type="ECO:0000313" key="5">
    <source>
        <dbReference type="WBParaSite" id="DME_0000412101-mRNA-1"/>
    </source>
</evidence>